<feature type="transmembrane region" description="Helical" evidence="7">
    <location>
        <begin position="56"/>
        <end position="74"/>
    </location>
</feature>
<evidence type="ECO:0000256" key="5">
    <source>
        <dbReference type="ARBA" id="ARBA00022989"/>
    </source>
</evidence>
<name>A0ABY1WPU3_9GAMM</name>
<comment type="caution">
    <text evidence="8">The sequence shown here is derived from an EMBL/GenBank/DDBJ whole genome shotgun (WGS) entry which is preliminary data.</text>
</comment>
<dbReference type="Proteomes" id="UP000292544">
    <property type="component" value="Unassembled WGS sequence"/>
</dbReference>
<keyword evidence="9" id="KW-1185">Reference proteome</keyword>
<keyword evidence="3" id="KW-1003">Cell membrane</keyword>
<sequence>MVRQILFVSDTQYSPAEELANTVTHLIGALLAVAALVMMINVSLAQHDPWRLTSSLVYGISLLTLFASSSFYHAISFPRLKSHLKLLDHCAIYLLIAGTYTPFLLVSLRGWIGWTLLGTIWSLAIAGLALKIGFGNRFKALRVGSYILMGWLVVIAGAPLADAIGRGGMIWLVVGGLCYSLGVIFYLNKKMRFSHSIWHLFVLGGSICHFFAIWYYVLAESN</sequence>
<dbReference type="PANTHER" id="PTHR20855">
    <property type="entry name" value="ADIPOR/PROGESTIN RECEPTOR-RELATED"/>
    <property type="match status" value="1"/>
</dbReference>
<feature type="transmembrane region" description="Helical" evidence="7">
    <location>
        <begin position="170"/>
        <end position="188"/>
    </location>
</feature>
<feature type="transmembrane region" description="Helical" evidence="7">
    <location>
        <begin position="200"/>
        <end position="217"/>
    </location>
</feature>
<evidence type="ECO:0000313" key="9">
    <source>
        <dbReference type="Proteomes" id="UP000292544"/>
    </source>
</evidence>
<evidence type="ECO:0000256" key="1">
    <source>
        <dbReference type="ARBA" id="ARBA00004651"/>
    </source>
</evidence>
<keyword evidence="6 7" id="KW-0472">Membrane</keyword>
<evidence type="ECO:0000256" key="6">
    <source>
        <dbReference type="ARBA" id="ARBA00023136"/>
    </source>
</evidence>
<evidence type="ECO:0000256" key="7">
    <source>
        <dbReference type="SAM" id="Phobius"/>
    </source>
</evidence>
<feature type="transmembrane region" description="Helical" evidence="7">
    <location>
        <begin position="23"/>
        <end position="44"/>
    </location>
</feature>
<dbReference type="InterPro" id="IPR005744">
    <property type="entry name" value="Hy-lIII"/>
</dbReference>
<organism evidence="8 9">
    <name type="scientific">Corallincola spongiicola</name>
    <dbReference type="NCBI Taxonomy" id="2520508"/>
    <lineage>
        <taxon>Bacteria</taxon>
        <taxon>Pseudomonadati</taxon>
        <taxon>Pseudomonadota</taxon>
        <taxon>Gammaproteobacteria</taxon>
        <taxon>Alteromonadales</taxon>
        <taxon>Psychromonadaceae</taxon>
        <taxon>Corallincola</taxon>
    </lineage>
</organism>
<accession>A0ABY1WPU3</accession>
<keyword evidence="4 7" id="KW-0812">Transmembrane</keyword>
<proteinExistence type="inferred from homology"/>
<evidence type="ECO:0000313" key="8">
    <source>
        <dbReference type="EMBL" id="TAA46100.1"/>
    </source>
</evidence>
<evidence type="ECO:0000256" key="4">
    <source>
        <dbReference type="ARBA" id="ARBA00022692"/>
    </source>
</evidence>
<evidence type="ECO:0000256" key="2">
    <source>
        <dbReference type="ARBA" id="ARBA00008488"/>
    </source>
</evidence>
<feature type="transmembrane region" description="Helical" evidence="7">
    <location>
        <begin position="111"/>
        <end position="134"/>
    </location>
</feature>
<gene>
    <name evidence="8" type="ORF">EXY25_11385</name>
</gene>
<dbReference type="PANTHER" id="PTHR20855:SF3">
    <property type="entry name" value="LD03007P"/>
    <property type="match status" value="1"/>
</dbReference>
<evidence type="ECO:0008006" key="10">
    <source>
        <dbReference type="Google" id="ProtNLM"/>
    </source>
</evidence>
<protein>
    <recommendedName>
        <fullName evidence="10">Hemolysin III family protein</fullName>
    </recommendedName>
</protein>
<keyword evidence="5 7" id="KW-1133">Transmembrane helix</keyword>
<feature type="transmembrane region" description="Helical" evidence="7">
    <location>
        <begin position="86"/>
        <end position="105"/>
    </location>
</feature>
<dbReference type="EMBL" id="SHLY01000003">
    <property type="protein sequence ID" value="TAA46100.1"/>
    <property type="molecule type" value="Genomic_DNA"/>
</dbReference>
<evidence type="ECO:0000256" key="3">
    <source>
        <dbReference type="ARBA" id="ARBA00022475"/>
    </source>
</evidence>
<dbReference type="NCBIfam" id="TIGR01065">
    <property type="entry name" value="hlyIII"/>
    <property type="match status" value="1"/>
</dbReference>
<reference evidence="9" key="1">
    <citation type="submission" date="2019-02" db="EMBL/GenBank/DDBJ databases">
        <title>Draft genome sequence of Muricauda sp. 176CP4-71.</title>
        <authorList>
            <person name="Park J.-S."/>
        </authorList>
    </citation>
    <scope>NUCLEOTIDE SEQUENCE [LARGE SCALE GENOMIC DNA]</scope>
    <source>
        <strain evidence="9">176GS2-150</strain>
    </source>
</reference>
<comment type="subcellular location">
    <subcellularLocation>
        <location evidence="1">Cell membrane</location>
        <topology evidence="1">Multi-pass membrane protein</topology>
    </subcellularLocation>
</comment>
<dbReference type="Pfam" id="PF03006">
    <property type="entry name" value="HlyIII"/>
    <property type="match status" value="1"/>
</dbReference>
<feature type="transmembrane region" description="Helical" evidence="7">
    <location>
        <begin position="146"/>
        <end position="164"/>
    </location>
</feature>
<dbReference type="InterPro" id="IPR004254">
    <property type="entry name" value="AdipoR/HlyIII-related"/>
</dbReference>
<comment type="similarity">
    <text evidence="2">Belongs to the UPF0073 (Hly-III) family.</text>
</comment>